<protein>
    <submittedName>
        <fullName evidence="1">Uncharacterized protein</fullName>
    </submittedName>
</protein>
<dbReference type="AlphaFoldDB" id="A0A0A9C740"/>
<sequence length="51" mass="5718">MPGPPLFSWRREGVRAVRFGIQRWRGWGMAVGVFVVSDTPTGPEGRNFSIV</sequence>
<name>A0A0A9C740_ARUDO</name>
<proteinExistence type="predicted"/>
<accession>A0A0A9C740</accession>
<reference evidence="1" key="1">
    <citation type="submission" date="2014-09" db="EMBL/GenBank/DDBJ databases">
        <authorList>
            <person name="Magalhaes I.L.F."/>
            <person name="Oliveira U."/>
            <person name="Santos F.R."/>
            <person name="Vidigal T.H.D.A."/>
            <person name="Brescovit A.D."/>
            <person name="Santos A.J."/>
        </authorList>
    </citation>
    <scope>NUCLEOTIDE SEQUENCE</scope>
    <source>
        <tissue evidence="1">Shoot tissue taken approximately 20 cm above the soil surface</tissue>
    </source>
</reference>
<organism evidence="1">
    <name type="scientific">Arundo donax</name>
    <name type="common">Giant reed</name>
    <name type="synonym">Donax arundinaceus</name>
    <dbReference type="NCBI Taxonomy" id="35708"/>
    <lineage>
        <taxon>Eukaryota</taxon>
        <taxon>Viridiplantae</taxon>
        <taxon>Streptophyta</taxon>
        <taxon>Embryophyta</taxon>
        <taxon>Tracheophyta</taxon>
        <taxon>Spermatophyta</taxon>
        <taxon>Magnoliopsida</taxon>
        <taxon>Liliopsida</taxon>
        <taxon>Poales</taxon>
        <taxon>Poaceae</taxon>
        <taxon>PACMAD clade</taxon>
        <taxon>Arundinoideae</taxon>
        <taxon>Arundineae</taxon>
        <taxon>Arundo</taxon>
    </lineage>
</organism>
<reference evidence="1" key="2">
    <citation type="journal article" date="2015" name="Data Brief">
        <title>Shoot transcriptome of the giant reed, Arundo donax.</title>
        <authorList>
            <person name="Barrero R.A."/>
            <person name="Guerrero F.D."/>
            <person name="Moolhuijzen P."/>
            <person name="Goolsby J.A."/>
            <person name="Tidwell J."/>
            <person name="Bellgard S.E."/>
            <person name="Bellgard M.I."/>
        </authorList>
    </citation>
    <scope>NUCLEOTIDE SEQUENCE</scope>
    <source>
        <tissue evidence="1">Shoot tissue taken approximately 20 cm above the soil surface</tissue>
    </source>
</reference>
<dbReference type="EMBL" id="GBRH01226509">
    <property type="protein sequence ID" value="JAD71386.1"/>
    <property type="molecule type" value="Transcribed_RNA"/>
</dbReference>
<evidence type="ECO:0000313" key="1">
    <source>
        <dbReference type="EMBL" id="JAD71386.1"/>
    </source>
</evidence>